<dbReference type="InterPro" id="IPR035986">
    <property type="entry name" value="PKD_dom_sf"/>
</dbReference>
<dbReference type="KEGG" id="sbae:DSM104329_02087"/>
<protein>
    <recommendedName>
        <fullName evidence="2">PKD domain-containing protein</fullName>
    </recommendedName>
</protein>
<feature type="chain" id="PRO_5039725142" description="PKD domain-containing protein" evidence="1">
    <location>
        <begin position="26"/>
        <end position="617"/>
    </location>
</feature>
<dbReference type="InterPro" id="IPR013783">
    <property type="entry name" value="Ig-like_fold"/>
</dbReference>
<reference evidence="3" key="1">
    <citation type="journal article" date="2022" name="Int. J. Syst. Evol. Microbiol.">
        <title>Pseudomonas aegrilactucae sp. nov. and Pseudomonas morbosilactucae sp. nov., pathogens causing bacterial rot of lettuce in Japan.</title>
        <authorList>
            <person name="Sawada H."/>
            <person name="Fujikawa T."/>
            <person name="Satou M."/>
        </authorList>
    </citation>
    <scope>NUCLEOTIDE SEQUENCE</scope>
    <source>
        <strain evidence="3">0166_1</strain>
    </source>
</reference>
<evidence type="ECO:0000256" key="1">
    <source>
        <dbReference type="SAM" id="SignalP"/>
    </source>
</evidence>
<name>A0A9E6XXR0_9ACTN</name>
<dbReference type="AlphaFoldDB" id="A0A9E6XXR0"/>
<evidence type="ECO:0000313" key="4">
    <source>
        <dbReference type="Proteomes" id="UP001162834"/>
    </source>
</evidence>
<evidence type="ECO:0000313" key="3">
    <source>
        <dbReference type="EMBL" id="UGS35692.1"/>
    </source>
</evidence>
<proteinExistence type="predicted"/>
<evidence type="ECO:0000259" key="2">
    <source>
        <dbReference type="Pfam" id="PF18911"/>
    </source>
</evidence>
<dbReference type="SUPFAM" id="SSF49299">
    <property type="entry name" value="PKD domain"/>
    <property type="match status" value="1"/>
</dbReference>
<dbReference type="Pfam" id="PF18911">
    <property type="entry name" value="PKD_4"/>
    <property type="match status" value="1"/>
</dbReference>
<keyword evidence="4" id="KW-1185">Reference proteome</keyword>
<feature type="domain" description="PKD" evidence="2">
    <location>
        <begin position="537"/>
        <end position="610"/>
    </location>
</feature>
<keyword evidence="1" id="KW-0732">Signal</keyword>
<sequence length="617" mass="65280">MLRRCLALSGLCAALLLLPAAAAPAAWFPGEVIDGPNPGLVSVGGVDIAQKDGTGGVVYLRLDGGAPHVFVARLLDGAWQPPERIDNGIAEGASAPVIAAGPGGRLVVAWVSGGSLISSVRPDSATGWTTPQGVAFPAEAPAIDMGLNGHTYVTWSASGDVRAAYMGRGLTQFQVIPTSLDMEPARQAGDAEGRRPAVAVSAEGLALAAWGEVFADGSQHVIARRVNGLSLSPIPQDVTLGDLDGRPGGNADSPDVAMSADSSFGWIAFRQTFFDGGAPMTRAVARRMRGSQFEAARPIDGQGFPAEDVGAPRIAENVGGAGLTAAGRLSGQIFGSTFFEERYDEVIFSGAVPLTSSPSPFSRRPVIAFAEDKTGLVAWTAPDASLRVRERAGEWQPEQLLSKPEFGPVDVNAGVSASGDRYLDAAVVAIQDTGAERRLTAAMLDRDPGSFSPASSSTWYKEVPSRISWREPINIWGPLTYRVYIDDRLAGETRQLSYPLTQLGLRPGQHLYRIEAVDVRGQVSSTPTRLIRFDAQPPRVSISFSGTRRAGRITTVNVTATDSGGIKGRPRVSFGDGSSVRGRSVEHRFRKGTWTVTVRVSDQAGNVTVRSRSVRIR</sequence>
<dbReference type="Gene3D" id="2.60.40.10">
    <property type="entry name" value="Immunoglobulins"/>
    <property type="match status" value="1"/>
</dbReference>
<dbReference type="Proteomes" id="UP001162834">
    <property type="component" value="Chromosome"/>
</dbReference>
<dbReference type="SUPFAM" id="SSF89372">
    <property type="entry name" value="Fucose-specific lectin"/>
    <property type="match status" value="1"/>
</dbReference>
<dbReference type="GO" id="GO:0005975">
    <property type="term" value="P:carbohydrate metabolic process"/>
    <property type="evidence" value="ECO:0007669"/>
    <property type="project" value="UniProtKB-ARBA"/>
</dbReference>
<dbReference type="EMBL" id="CP087164">
    <property type="protein sequence ID" value="UGS35692.1"/>
    <property type="molecule type" value="Genomic_DNA"/>
</dbReference>
<organism evidence="3 4">
    <name type="scientific">Capillimicrobium parvum</name>
    <dbReference type="NCBI Taxonomy" id="2884022"/>
    <lineage>
        <taxon>Bacteria</taxon>
        <taxon>Bacillati</taxon>
        <taxon>Actinomycetota</taxon>
        <taxon>Thermoleophilia</taxon>
        <taxon>Solirubrobacterales</taxon>
        <taxon>Capillimicrobiaceae</taxon>
        <taxon>Capillimicrobium</taxon>
    </lineage>
</organism>
<gene>
    <name evidence="3" type="ORF">DSM104329_02087</name>
</gene>
<dbReference type="CDD" id="cd00146">
    <property type="entry name" value="PKD"/>
    <property type="match status" value="1"/>
</dbReference>
<feature type="signal peptide" evidence="1">
    <location>
        <begin position="1"/>
        <end position="25"/>
    </location>
</feature>
<dbReference type="InterPro" id="IPR000601">
    <property type="entry name" value="PKD_dom"/>
</dbReference>
<accession>A0A9E6XXR0</accession>